<dbReference type="Pfam" id="PF03466">
    <property type="entry name" value="LysR_substrate"/>
    <property type="match status" value="1"/>
</dbReference>
<dbReference type="Gene3D" id="3.40.190.290">
    <property type="match status" value="1"/>
</dbReference>
<keyword evidence="2" id="KW-0805">Transcription regulation</keyword>
<dbReference type="RefSeq" id="WP_109250614.1">
    <property type="nucleotide sequence ID" value="NZ_QCXQ01000003.1"/>
</dbReference>
<evidence type="ECO:0000256" key="4">
    <source>
        <dbReference type="ARBA" id="ARBA00023163"/>
    </source>
</evidence>
<organism evidence="6 7">
    <name type="scientific">Levilactobacillus bambusae</name>
    <dbReference type="NCBI Taxonomy" id="2024736"/>
    <lineage>
        <taxon>Bacteria</taxon>
        <taxon>Bacillati</taxon>
        <taxon>Bacillota</taxon>
        <taxon>Bacilli</taxon>
        <taxon>Lactobacillales</taxon>
        <taxon>Lactobacillaceae</taxon>
        <taxon>Levilactobacillus</taxon>
    </lineage>
</organism>
<dbReference type="EMBL" id="QCXQ01000003">
    <property type="protein sequence ID" value="PWF99759.1"/>
    <property type="molecule type" value="Genomic_DNA"/>
</dbReference>
<dbReference type="GO" id="GO:0005829">
    <property type="term" value="C:cytosol"/>
    <property type="evidence" value="ECO:0007669"/>
    <property type="project" value="TreeGrafter"/>
</dbReference>
<feature type="domain" description="HTH lysR-type" evidence="5">
    <location>
        <begin position="1"/>
        <end position="58"/>
    </location>
</feature>
<dbReference type="SUPFAM" id="SSF53850">
    <property type="entry name" value="Periplasmic binding protein-like II"/>
    <property type="match status" value="1"/>
</dbReference>
<accession>A0A2V1N087</accession>
<dbReference type="InterPro" id="IPR036390">
    <property type="entry name" value="WH_DNA-bd_sf"/>
</dbReference>
<evidence type="ECO:0000259" key="5">
    <source>
        <dbReference type="PROSITE" id="PS50931"/>
    </source>
</evidence>
<dbReference type="FunFam" id="1.10.10.10:FF:000001">
    <property type="entry name" value="LysR family transcriptional regulator"/>
    <property type="match status" value="1"/>
</dbReference>
<evidence type="ECO:0000313" key="6">
    <source>
        <dbReference type="EMBL" id="PWF99759.1"/>
    </source>
</evidence>
<dbReference type="InterPro" id="IPR036388">
    <property type="entry name" value="WH-like_DNA-bd_sf"/>
</dbReference>
<evidence type="ECO:0000256" key="1">
    <source>
        <dbReference type="ARBA" id="ARBA00009437"/>
    </source>
</evidence>
<evidence type="ECO:0000256" key="3">
    <source>
        <dbReference type="ARBA" id="ARBA00023125"/>
    </source>
</evidence>
<protein>
    <submittedName>
        <fullName evidence="6">LysR family transcriptional regulator</fullName>
    </submittedName>
</protein>
<reference evidence="6 7" key="1">
    <citation type="journal article" date="2018" name="Int. J. Syst. Evol. Microbiol.">
        <title>Lactobacillus bambusae sp. nov., isolated from a traditional fermented Ma-bamboo shoots of Taiwan.</title>
        <authorList>
            <person name="Wang L.-T."/>
        </authorList>
    </citation>
    <scope>NUCLEOTIDE SEQUENCE [LARGE SCALE GENOMIC DNA]</scope>
    <source>
        <strain evidence="6 7">BS-W1</strain>
    </source>
</reference>
<dbReference type="Proteomes" id="UP000245080">
    <property type="component" value="Unassembled WGS sequence"/>
</dbReference>
<dbReference type="Gene3D" id="1.10.10.10">
    <property type="entry name" value="Winged helix-like DNA-binding domain superfamily/Winged helix DNA-binding domain"/>
    <property type="match status" value="1"/>
</dbReference>
<dbReference type="SUPFAM" id="SSF46785">
    <property type="entry name" value="Winged helix' DNA-binding domain"/>
    <property type="match status" value="1"/>
</dbReference>
<comment type="caution">
    <text evidence="6">The sequence shown here is derived from an EMBL/GenBank/DDBJ whole genome shotgun (WGS) entry which is preliminary data.</text>
</comment>
<sequence>MQLTQLKTFEVVTKARSFGRAADLLHVTPSAVSHAIDTLERELGFRVFVRSKRQIQLTSDGQQIQPLIHAMLVDATTLDQAVAAINGLNSGSVRLGAFSSVCINWIPAIIQNFKRRYPRIQVSISQSDFNTTIDQIMTGDLDLGFSALPIKQSLEVIPLIKDEIYCVTPKSFIPANQATITQADIVKQDFILQQGDYDKDTKEALDHFNITAKSLRFSIDDQSIIAMVEAGMGFGVLPALALQQVHGNVNVYPFEPRFFRTICLVATKAQAHTPATRKMIQLIQDYVKLLYPDHIMVHN</sequence>
<comment type="similarity">
    <text evidence="1">Belongs to the LysR transcriptional regulatory family.</text>
</comment>
<name>A0A2V1N087_9LACO</name>
<dbReference type="Pfam" id="PF00126">
    <property type="entry name" value="HTH_1"/>
    <property type="match status" value="1"/>
</dbReference>
<dbReference type="InterPro" id="IPR000847">
    <property type="entry name" value="LysR_HTH_N"/>
</dbReference>
<dbReference type="InterPro" id="IPR050950">
    <property type="entry name" value="HTH-type_LysR_regulators"/>
</dbReference>
<gene>
    <name evidence="6" type="ORF">DCM90_06775</name>
</gene>
<dbReference type="CDD" id="cd05466">
    <property type="entry name" value="PBP2_LTTR_substrate"/>
    <property type="match status" value="1"/>
</dbReference>
<dbReference type="OrthoDB" id="63123at2"/>
<keyword evidence="7" id="KW-1185">Reference proteome</keyword>
<proteinExistence type="inferred from homology"/>
<dbReference type="GO" id="GO:0003700">
    <property type="term" value="F:DNA-binding transcription factor activity"/>
    <property type="evidence" value="ECO:0007669"/>
    <property type="project" value="InterPro"/>
</dbReference>
<dbReference type="GO" id="GO:0003677">
    <property type="term" value="F:DNA binding"/>
    <property type="evidence" value="ECO:0007669"/>
    <property type="project" value="UniProtKB-KW"/>
</dbReference>
<evidence type="ECO:0000256" key="2">
    <source>
        <dbReference type="ARBA" id="ARBA00023015"/>
    </source>
</evidence>
<dbReference type="PANTHER" id="PTHR30419">
    <property type="entry name" value="HTH-TYPE TRANSCRIPTIONAL REGULATOR YBHD"/>
    <property type="match status" value="1"/>
</dbReference>
<keyword evidence="3" id="KW-0238">DNA-binding</keyword>
<dbReference type="InterPro" id="IPR005119">
    <property type="entry name" value="LysR_subst-bd"/>
</dbReference>
<keyword evidence="4" id="KW-0804">Transcription</keyword>
<evidence type="ECO:0000313" key="7">
    <source>
        <dbReference type="Proteomes" id="UP000245080"/>
    </source>
</evidence>
<dbReference type="AlphaFoldDB" id="A0A2V1N087"/>
<dbReference type="PROSITE" id="PS50931">
    <property type="entry name" value="HTH_LYSR"/>
    <property type="match status" value="1"/>
</dbReference>